<dbReference type="NCBIfam" id="TIGR02181">
    <property type="entry name" value="GRX_bact"/>
    <property type="match status" value="1"/>
</dbReference>
<feature type="domain" description="Glutaredoxin" evidence="8">
    <location>
        <begin position="4"/>
        <end position="61"/>
    </location>
</feature>
<evidence type="ECO:0000313" key="10">
    <source>
        <dbReference type="Proteomes" id="UP000321230"/>
    </source>
</evidence>
<protein>
    <recommendedName>
        <fullName evidence="7">Glutaredoxin</fullName>
    </recommendedName>
</protein>
<comment type="caution">
    <text evidence="9">The sequence shown here is derived from an EMBL/GenBank/DDBJ whole genome shotgun (WGS) entry which is preliminary data.</text>
</comment>
<dbReference type="GO" id="GO:0034599">
    <property type="term" value="P:cellular response to oxidative stress"/>
    <property type="evidence" value="ECO:0007669"/>
    <property type="project" value="TreeGrafter"/>
</dbReference>
<evidence type="ECO:0000259" key="8">
    <source>
        <dbReference type="Pfam" id="PF00462"/>
    </source>
</evidence>
<dbReference type="GO" id="GO:0045454">
    <property type="term" value="P:cell redox homeostasis"/>
    <property type="evidence" value="ECO:0007669"/>
    <property type="project" value="InterPro"/>
</dbReference>
<dbReference type="InterPro" id="IPR014025">
    <property type="entry name" value="Glutaredoxin_subgr"/>
</dbReference>
<evidence type="ECO:0000256" key="2">
    <source>
        <dbReference type="ARBA" id="ARBA00007787"/>
    </source>
</evidence>
<gene>
    <name evidence="9" type="primary">grxC</name>
    <name evidence="9" type="ORF">GWA01_12110</name>
</gene>
<evidence type="ECO:0000256" key="7">
    <source>
        <dbReference type="RuleBase" id="RU364065"/>
    </source>
</evidence>
<dbReference type="PANTHER" id="PTHR45694:SF18">
    <property type="entry name" value="GLUTAREDOXIN-1-RELATED"/>
    <property type="match status" value="1"/>
</dbReference>
<accession>A0A511B1U6</accession>
<dbReference type="CDD" id="cd03418">
    <property type="entry name" value="GRX_GRXb_1_3_like"/>
    <property type="match status" value="1"/>
</dbReference>
<dbReference type="SUPFAM" id="SSF52833">
    <property type="entry name" value="Thioredoxin-like"/>
    <property type="match status" value="1"/>
</dbReference>
<reference evidence="9 10" key="1">
    <citation type="submission" date="2019-07" db="EMBL/GenBank/DDBJ databases">
        <title>Whole genome shotgun sequence of Gluconobacter wancherniae NBRC 103581.</title>
        <authorList>
            <person name="Hosoyama A."/>
            <person name="Uohara A."/>
            <person name="Ohji S."/>
            <person name="Ichikawa N."/>
        </authorList>
    </citation>
    <scope>NUCLEOTIDE SEQUENCE [LARGE SCALE GENOMIC DNA]</scope>
    <source>
        <strain evidence="9 10">NBRC 103581</strain>
    </source>
</reference>
<name>A0A511B1U6_9PROT</name>
<dbReference type="PROSITE" id="PS51354">
    <property type="entry name" value="GLUTAREDOXIN_2"/>
    <property type="match status" value="1"/>
</dbReference>
<dbReference type="InterPro" id="IPR011900">
    <property type="entry name" value="GRX_bact"/>
</dbReference>
<evidence type="ECO:0000256" key="3">
    <source>
        <dbReference type="ARBA" id="ARBA00022448"/>
    </source>
</evidence>
<dbReference type="OrthoDB" id="9814618at2"/>
<dbReference type="GO" id="GO:0015038">
    <property type="term" value="F:glutathione disulfide oxidoreductase activity"/>
    <property type="evidence" value="ECO:0007669"/>
    <property type="project" value="UniProtKB-UniRule"/>
</dbReference>
<dbReference type="InterPro" id="IPR036249">
    <property type="entry name" value="Thioredoxin-like_sf"/>
</dbReference>
<keyword evidence="6 7" id="KW-0676">Redox-active center</keyword>
<dbReference type="PRINTS" id="PR00160">
    <property type="entry name" value="GLUTAREDOXIN"/>
</dbReference>
<organism evidence="9 10">
    <name type="scientific">Gluconobacter wancherniae NBRC 103581</name>
    <dbReference type="NCBI Taxonomy" id="656744"/>
    <lineage>
        <taxon>Bacteria</taxon>
        <taxon>Pseudomonadati</taxon>
        <taxon>Pseudomonadota</taxon>
        <taxon>Alphaproteobacteria</taxon>
        <taxon>Acetobacterales</taxon>
        <taxon>Acetobacteraceae</taxon>
        <taxon>Gluconobacter</taxon>
    </lineage>
</organism>
<dbReference type="PROSITE" id="PS00195">
    <property type="entry name" value="GLUTAREDOXIN_1"/>
    <property type="match status" value="1"/>
</dbReference>
<proteinExistence type="inferred from homology"/>
<dbReference type="GO" id="GO:0005737">
    <property type="term" value="C:cytoplasm"/>
    <property type="evidence" value="ECO:0007669"/>
    <property type="project" value="TreeGrafter"/>
</dbReference>
<comment type="function">
    <text evidence="1 7">Has a glutathione-disulfide oxidoreductase activity in the presence of NADPH and glutathione reductase. Reduces low molecular weight disulfides and proteins.</text>
</comment>
<dbReference type="PANTHER" id="PTHR45694">
    <property type="entry name" value="GLUTAREDOXIN 2"/>
    <property type="match status" value="1"/>
</dbReference>
<keyword evidence="3 7" id="KW-0813">Transport</keyword>
<dbReference type="Pfam" id="PF00462">
    <property type="entry name" value="Glutaredoxin"/>
    <property type="match status" value="1"/>
</dbReference>
<evidence type="ECO:0000256" key="1">
    <source>
        <dbReference type="ARBA" id="ARBA00002549"/>
    </source>
</evidence>
<keyword evidence="7" id="KW-0963">Cytoplasm</keyword>
<dbReference type="EMBL" id="BJUZ01000001">
    <property type="protein sequence ID" value="GEK93441.1"/>
    <property type="molecule type" value="Genomic_DNA"/>
</dbReference>
<keyword evidence="4 7" id="KW-0249">Electron transport</keyword>
<evidence type="ECO:0000256" key="4">
    <source>
        <dbReference type="ARBA" id="ARBA00022982"/>
    </source>
</evidence>
<dbReference type="Proteomes" id="UP000321230">
    <property type="component" value="Unassembled WGS sequence"/>
</dbReference>
<evidence type="ECO:0000256" key="5">
    <source>
        <dbReference type="ARBA" id="ARBA00023157"/>
    </source>
</evidence>
<evidence type="ECO:0000313" key="9">
    <source>
        <dbReference type="EMBL" id="GEK93441.1"/>
    </source>
</evidence>
<keyword evidence="5" id="KW-1015">Disulfide bond</keyword>
<dbReference type="Gene3D" id="3.40.30.10">
    <property type="entry name" value="Glutaredoxin"/>
    <property type="match status" value="1"/>
</dbReference>
<dbReference type="InterPro" id="IPR011767">
    <property type="entry name" value="GLR_AS"/>
</dbReference>
<evidence type="ECO:0000256" key="6">
    <source>
        <dbReference type="ARBA" id="ARBA00023284"/>
    </source>
</evidence>
<keyword evidence="10" id="KW-1185">Reference proteome</keyword>
<dbReference type="AlphaFoldDB" id="A0A511B1U6"/>
<comment type="similarity">
    <text evidence="2 7">Belongs to the glutaredoxin family.</text>
</comment>
<dbReference type="RefSeq" id="WP_146794925.1">
    <property type="nucleotide sequence ID" value="NZ_BARC01000012.1"/>
</dbReference>
<dbReference type="InterPro" id="IPR002109">
    <property type="entry name" value="Glutaredoxin"/>
</dbReference>
<sequence length="85" mass="9081">MKKIEIYTQPGCPYCVHAVALLRSKNISFEEINAPHGTPERTTSIERSGSRTVPQVFVDGVGLGGCDDIVALNRAGKLDALLGVV</sequence>